<evidence type="ECO:0000256" key="3">
    <source>
        <dbReference type="ARBA" id="ARBA00022578"/>
    </source>
</evidence>
<proteinExistence type="inferred from homology"/>
<keyword evidence="5" id="KW-0233">DNA recombination</keyword>
<gene>
    <name evidence="6" type="ORF">A2957_01185</name>
</gene>
<protein>
    <recommendedName>
        <fullName evidence="8">MULE transposase domain-containing protein</fullName>
    </recommendedName>
</protein>
<comment type="caution">
    <text evidence="6">The sequence shown here is derived from an EMBL/GenBank/DDBJ whole genome shotgun (WGS) entry which is preliminary data.</text>
</comment>
<keyword evidence="3" id="KW-0815">Transposition</keyword>
<dbReference type="GO" id="GO:0006313">
    <property type="term" value="P:DNA transposition"/>
    <property type="evidence" value="ECO:0007669"/>
    <property type="project" value="InterPro"/>
</dbReference>
<evidence type="ECO:0000256" key="4">
    <source>
        <dbReference type="ARBA" id="ARBA00023125"/>
    </source>
</evidence>
<evidence type="ECO:0000256" key="5">
    <source>
        <dbReference type="ARBA" id="ARBA00023172"/>
    </source>
</evidence>
<comment type="similarity">
    <text evidence="2">Belongs to the transposase mutator family.</text>
</comment>
<evidence type="ECO:0000313" key="6">
    <source>
        <dbReference type="EMBL" id="OGK44270.1"/>
    </source>
</evidence>
<dbReference type="GO" id="GO:0003677">
    <property type="term" value="F:DNA binding"/>
    <property type="evidence" value="ECO:0007669"/>
    <property type="project" value="UniProtKB-KW"/>
</dbReference>
<dbReference type="STRING" id="1802060.A2957_01185"/>
<dbReference type="Pfam" id="PF00872">
    <property type="entry name" value="Transposase_mut"/>
    <property type="match status" value="1"/>
</dbReference>
<organism evidence="6 7">
    <name type="scientific">Candidatus Roizmanbacteria bacterium RIFCSPLOWO2_01_FULL_38_11</name>
    <dbReference type="NCBI Taxonomy" id="1802060"/>
    <lineage>
        <taxon>Bacteria</taxon>
        <taxon>Candidatus Roizmaniibacteriota</taxon>
    </lineage>
</organism>
<sequence length="295" mass="35044">MIDHLDGLSFRKLAVKYGISKSHAWNICHTELDKLPDNNQFTHKYCDRFSSVLVVDGKYFPVKDKKYGYALLWGVDYFKHDIPVFTVAPTENYQSWARYFSYFRIINQYPQLVVCDDNVNIKMAARARFPEVRIQTCYNHFKENMRRSLKVRSEHTYKPFMRRIETIIDSSHKLSETNYNDWLHCLWRDYHHDPICLEVMATIQRYTSELRAYEGTRGSPTTTNIIEGFNSHLEARLQALRSFQSVKHARLWMNGYILKRRYTKWTDCTGKFKKLNGTRGVDHTKKHGIVLPTFF</sequence>
<dbReference type="Proteomes" id="UP000179072">
    <property type="component" value="Unassembled WGS sequence"/>
</dbReference>
<dbReference type="AlphaFoldDB" id="A0A1F7ILX0"/>
<name>A0A1F7ILX0_9BACT</name>
<dbReference type="EMBL" id="MGAK01000021">
    <property type="protein sequence ID" value="OGK44270.1"/>
    <property type="molecule type" value="Genomic_DNA"/>
</dbReference>
<accession>A0A1F7ILX0</accession>
<evidence type="ECO:0000313" key="7">
    <source>
        <dbReference type="Proteomes" id="UP000179072"/>
    </source>
</evidence>
<comment type="function">
    <text evidence="1">Required for the transposition of the insertion element.</text>
</comment>
<reference evidence="6 7" key="1">
    <citation type="journal article" date="2016" name="Nat. Commun.">
        <title>Thousands of microbial genomes shed light on interconnected biogeochemical processes in an aquifer system.</title>
        <authorList>
            <person name="Anantharaman K."/>
            <person name="Brown C.T."/>
            <person name="Hug L.A."/>
            <person name="Sharon I."/>
            <person name="Castelle C.J."/>
            <person name="Probst A.J."/>
            <person name="Thomas B.C."/>
            <person name="Singh A."/>
            <person name="Wilkins M.J."/>
            <person name="Karaoz U."/>
            <person name="Brodie E.L."/>
            <person name="Williams K.H."/>
            <person name="Hubbard S.S."/>
            <person name="Banfield J.F."/>
        </authorList>
    </citation>
    <scope>NUCLEOTIDE SEQUENCE [LARGE SCALE GENOMIC DNA]</scope>
</reference>
<evidence type="ECO:0008006" key="8">
    <source>
        <dbReference type="Google" id="ProtNLM"/>
    </source>
</evidence>
<evidence type="ECO:0000256" key="1">
    <source>
        <dbReference type="ARBA" id="ARBA00002190"/>
    </source>
</evidence>
<evidence type="ECO:0000256" key="2">
    <source>
        <dbReference type="ARBA" id="ARBA00010961"/>
    </source>
</evidence>
<dbReference type="InterPro" id="IPR001207">
    <property type="entry name" value="Transposase_mutator"/>
</dbReference>
<dbReference type="GO" id="GO:0004803">
    <property type="term" value="F:transposase activity"/>
    <property type="evidence" value="ECO:0007669"/>
    <property type="project" value="InterPro"/>
</dbReference>
<keyword evidence="4" id="KW-0238">DNA-binding</keyword>